<protein>
    <submittedName>
        <fullName evidence="2">Uncharacterized protein</fullName>
    </submittedName>
</protein>
<reference evidence="2 3" key="1">
    <citation type="submission" date="2017-09" db="EMBL/GenBank/DDBJ databases">
        <title>WGS assembly of Aquilegia coerulea Goldsmith.</title>
        <authorList>
            <person name="Hodges S."/>
            <person name="Kramer E."/>
            <person name="Nordborg M."/>
            <person name="Tomkins J."/>
            <person name="Borevitz J."/>
            <person name="Derieg N."/>
            <person name="Yan J."/>
            <person name="Mihaltcheva S."/>
            <person name="Hayes R.D."/>
            <person name="Rokhsar D."/>
        </authorList>
    </citation>
    <scope>NUCLEOTIDE SEQUENCE [LARGE SCALE GENOMIC DNA]</scope>
    <source>
        <strain evidence="3">cv. Goldsmith</strain>
    </source>
</reference>
<name>A0A2G5E8H9_AQUCA</name>
<evidence type="ECO:0000313" key="2">
    <source>
        <dbReference type="EMBL" id="PIA52066.1"/>
    </source>
</evidence>
<dbReference type="OrthoDB" id="4726at2759"/>
<gene>
    <name evidence="2" type="ORF">AQUCO_01000151v1</name>
</gene>
<organism evidence="2 3">
    <name type="scientific">Aquilegia coerulea</name>
    <name type="common">Rocky mountain columbine</name>
    <dbReference type="NCBI Taxonomy" id="218851"/>
    <lineage>
        <taxon>Eukaryota</taxon>
        <taxon>Viridiplantae</taxon>
        <taxon>Streptophyta</taxon>
        <taxon>Embryophyta</taxon>
        <taxon>Tracheophyta</taxon>
        <taxon>Spermatophyta</taxon>
        <taxon>Magnoliopsida</taxon>
        <taxon>Ranunculales</taxon>
        <taxon>Ranunculaceae</taxon>
        <taxon>Thalictroideae</taxon>
        <taxon>Aquilegia</taxon>
    </lineage>
</organism>
<dbReference type="EMBL" id="KZ305027">
    <property type="protein sequence ID" value="PIA52066.1"/>
    <property type="molecule type" value="Genomic_DNA"/>
</dbReference>
<dbReference type="InParanoid" id="A0A2G5E8H9"/>
<keyword evidence="1" id="KW-0175">Coiled coil</keyword>
<accession>A0A2G5E8H9</accession>
<evidence type="ECO:0000313" key="3">
    <source>
        <dbReference type="Proteomes" id="UP000230069"/>
    </source>
</evidence>
<dbReference type="Proteomes" id="UP000230069">
    <property type="component" value="Unassembled WGS sequence"/>
</dbReference>
<evidence type="ECO:0000256" key="1">
    <source>
        <dbReference type="SAM" id="Coils"/>
    </source>
</evidence>
<dbReference type="AlphaFoldDB" id="A0A2G5E8H9"/>
<feature type="coiled-coil region" evidence="1">
    <location>
        <begin position="11"/>
        <end position="62"/>
    </location>
</feature>
<keyword evidence="3" id="KW-1185">Reference proteome</keyword>
<sequence length="91" mass="10161">MANQKEGEMETDIETRKLKELEDMKKRLKEMEEEAASLRALQAKLENQMTSADQAATQASREEADSRSVFVGNVHSSSFQLSEELGLGIVT</sequence>
<dbReference type="STRING" id="218851.A0A2G5E8H9"/>
<proteinExistence type="predicted"/>